<name>T1GB78_MEGSC</name>
<protein>
    <submittedName>
        <fullName evidence="2">Uncharacterized protein</fullName>
    </submittedName>
</protein>
<sequence>MLSEDPLPNDKPGKRVHTAEEQAVNRYKNRLRKVKRTLALIDTPLRISYGVMDGYRRFWLRMINGERAI</sequence>
<evidence type="ECO:0000256" key="1">
    <source>
        <dbReference type="SAM" id="MobiDB-lite"/>
    </source>
</evidence>
<feature type="region of interest" description="Disordered" evidence="1">
    <location>
        <begin position="1"/>
        <end position="22"/>
    </location>
</feature>
<organism evidence="2 3">
    <name type="scientific">Megaselia scalaris</name>
    <name type="common">Humpbacked fly</name>
    <name type="synonym">Phora scalaris</name>
    <dbReference type="NCBI Taxonomy" id="36166"/>
    <lineage>
        <taxon>Eukaryota</taxon>
        <taxon>Metazoa</taxon>
        <taxon>Ecdysozoa</taxon>
        <taxon>Arthropoda</taxon>
        <taxon>Hexapoda</taxon>
        <taxon>Insecta</taxon>
        <taxon>Pterygota</taxon>
        <taxon>Neoptera</taxon>
        <taxon>Endopterygota</taxon>
        <taxon>Diptera</taxon>
        <taxon>Brachycera</taxon>
        <taxon>Muscomorpha</taxon>
        <taxon>Platypezoidea</taxon>
        <taxon>Phoridae</taxon>
        <taxon>Megaseliini</taxon>
        <taxon>Megaselia</taxon>
    </lineage>
</organism>
<dbReference type="Proteomes" id="UP000015102">
    <property type="component" value="Unassembled WGS sequence"/>
</dbReference>
<dbReference type="EnsemblMetazoa" id="MESCA000500-RA">
    <property type="protein sequence ID" value="MESCA000500-PA"/>
    <property type="gene ID" value="MESCA000500"/>
</dbReference>
<dbReference type="HOGENOM" id="CLU_2778786_0_0_1"/>
<evidence type="ECO:0000313" key="2">
    <source>
        <dbReference type="EnsemblMetazoa" id="MESCA000500-PA"/>
    </source>
</evidence>
<feature type="compositionally biased region" description="Basic and acidic residues" evidence="1">
    <location>
        <begin position="11"/>
        <end position="20"/>
    </location>
</feature>
<reference evidence="2" key="2">
    <citation type="submission" date="2015-06" db="UniProtKB">
        <authorList>
            <consortium name="EnsemblMetazoa"/>
        </authorList>
    </citation>
    <scope>IDENTIFICATION</scope>
</reference>
<dbReference type="AlphaFoldDB" id="T1GB78"/>
<evidence type="ECO:0000313" key="3">
    <source>
        <dbReference type="Proteomes" id="UP000015102"/>
    </source>
</evidence>
<dbReference type="EMBL" id="CAQQ02039244">
    <property type="status" value="NOT_ANNOTATED_CDS"/>
    <property type="molecule type" value="Genomic_DNA"/>
</dbReference>
<accession>T1GB78</accession>
<keyword evidence="3" id="KW-1185">Reference proteome</keyword>
<proteinExistence type="predicted"/>
<reference evidence="3" key="1">
    <citation type="submission" date="2013-02" db="EMBL/GenBank/DDBJ databases">
        <authorList>
            <person name="Hughes D."/>
        </authorList>
    </citation>
    <scope>NUCLEOTIDE SEQUENCE</scope>
    <source>
        <strain>Durham</strain>
        <strain evidence="3">NC isolate 2 -- Noor lab</strain>
    </source>
</reference>